<dbReference type="EMBL" id="JAUDFV010000147">
    <property type="protein sequence ID" value="KAL2720426.1"/>
    <property type="molecule type" value="Genomic_DNA"/>
</dbReference>
<dbReference type="Proteomes" id="UP001607302">
    <property type="component" value="Unassembled WGS sequence"/>
</dbReference>
<protein>
    <recommendedName>
        <fullName evidence="6">Carboxylic ester hydrolase</fullName>
        <ecNumber evidence="6">3.1.1.-</ecNumber>
    </recommendedName>
</protein>
<accession>A0ABD2AJ55</accession>
<dbReference type="Gene3D" id="3.40.50.1820">
    <property type="entry name" value="alpha/beta hydrolase"/>
    <property type="match status" value="1"/>
</dbReference>
<sequence length="579" mass="65756">MCQKICKYNKMISSKLSIILTILGLTGIVHTKEIAPRVKTPLGGIQGYYKISADGRSYEAYEGIPYAIPPVGKLRFKPPQKIPTWPGELLATKFGSPCLQYEQIISESEDRVYGSEDCLYLNVYVPTREHKNSKLPLLPVIFWIHGGAFQFGSGMHMGAKFLMDRDVIFVTINYRLGPLGFLSTEDDILPGNMGLKDQNMALKWVFENIEWFGGDSNKITLTGLSAGGASVHYHYLSRLSAGLFQGGISISGTALDCWTQTENSLEKAKKLGAIMGCPTSNTRDMVHCLRYRPGRTLVQATREFQPWLYNPFTPFGPVVEKHGDSPFIDQSPIDIIQSGNVQDIPWITSSTSEEGLYPVAEFIADDKYLKELDENWNTIAPYFLDFNYTIPKEKHVETAKLIRNHYFGSKQINKTTIELLIQMAGDRFFVVDSMKAARIQAKINKQPVWYYYYTYRGTHSLSEVMSGSKENFGVSHADDAYLILETPYFNSVTTNDDINMQQELIDLWTSFATNNIPQIGITKWTEVDPSQKEFLFLHIVGPGKHYMNNNANFKNNDFWNNIDFNENILKRKKRVTEDL</sequence>
<gene>
    <name evidence="8" type="ORF">V1478_010692</name>
</gene>
<comment type="similarity">
    <text evidence="1 6">Belongs to the type-B carboxylesterase/lipase family.</text>
</comment>
<keyword evidence="3 6" id="KW-0378">Hydrolase</keyword>
<keyword evidence="4" id="KW-1015">Disulfide bond</keyword>
<reference evidence="8 9" key="1">
    <citation type="journal article" date="2024" name="Ann. Entomol. Soc. Am.">
        <title>Genomic analyses of the southern and eastern yellowjacket wasps (Hymenoptera: Vespidae) reveal evolutionary signatures of social life.</title>
        <authorList>
            <person name="Catto M.A."/>
            <person name="Caine P.B."/>
            <person name="Orr S.E."/>
            <person name="Hunt B.G."/>
            <person name="Goodisman M.A.D."/>
        </authorList>
    </citation>
    <scope>NUCLEOTIDE SEQUENCE [LARGE SCALE GENOMIC DNA]</scope>
    <source>
        <strain evidence="8">233</strain>
        <tissue evidence="8">Head and thorax</tissue>
    </source>
</reference>
<evidence type="ECO:0000256" key="4">
    <source>
        <dbReference type="ARBA" id="ARBA00023157"/>
    </source>
</evidence>
<organism evidence="8 9">
    <name type="scientific">Vespula squamosa</name>
    <name type="common">Southern yellow jacket</name>
    <name type="synonym">Wasp</name>
    <dbReference type="NCBI Taxonomy" id="30214"/>
    <lineage>
        <taxon>Eukaryota</taxon>
        <taxon>Metazoa</taxon>
        <taxon>Ecdysozoa</taxon>
        <taxon>Arthropoda</taxon>
        <taxon>Hexapoda</taxon>
        <taxon>Insecta</taxon>
        <taxon>Pterygota</taxon>
        <taxon>Neoptera</taxon>
        <taxon>Endopterygota</taxon>
        <taxon>Hymenoptera</taxon>
        <taxon>Apocrita</taxon>
        <taxon>Aculeata</taxon>
        <taxon>Vespoidea</taxon>
        <taxon>Vespidae</taxon>
        <taxon>Vespinae</taxon>
        <taxon>Vespula</taxon>
    </lineage>
</organism>
<dbReference type="InterPro" id="IPR002018">
    <property type="entry name" value="CarbesteraseB"/>
</dbReference>
<dbReference type="Pfam" id="PF00135">
    <property type="entry name" value="COesterase"/>
    <property type="match status" value="1"/>
</dbReference>
<name>A0ABD2AJ55_VESSQ</name>
<dbReference type="PROSITE" id="PS00122">
    <property type="entry name" value="CARBOXYLESTERASE_B_1"/>
    <property type="match status" value="1"/>
</dbReference>
<evidence type="ECO:0000256" key="3">
    <source>
        <dbReference type="ARBA" id="ARBA00022801"/>
    </source>
</evidence>
<dbReference type="EC" id="3.1.1.-" evidence="6"/>
<evidence type="ECO:0000256" key="5">
    <source>
        <dbReference type="ARBA" id="ARBA00023180"/>
    </source>
</evidence>
<evidence type="ECO:0000313" key="8">
    <source>
        <dbReference type="EMBL" id="KAL2720426.1"/>
    </source>
</evidence>
<feature type="domain" description="Carboxylesterase type B" evidence="7">
    <location>
        <begin position="36"/>
        <end position="538"/>
    </location>
</feature>
<dbReference type="PANTHER" id="PTHR43142">
    <property type="entry name" value="CARBOXYLIC ESTER HYDROLASE"/>
    <property type="match status" value="1"/>
</dbReference>
<dbReference type="SUPFAM" id="SSF53474">
    <property type="entry name" value="alpha/beta-Hydrolases"/>
    <property type="match status" value="1"/>
</dbReference>
<keyword evidence="9" id="KW-1185">Reference proteome</keyword>
<proteinExistence type="inferred from homology"/>
<evidence type="ECO:0000256" key="1">
    <source>
        <dbReference type="ARBA" id="ARBA00005964"/>
    </source>
</evidence>
<evidence type="ECO:0000256" key="6">
    <source>
        <dbReference type="RuleBase" id="RU361235"/>
    </source>
</evidence>
<keyword evidence="5" id="KW-0325">Glycoprotein</keyword>
<dbReference type="CDD" id="cd00312">
    <property type="entry name" value="Esterase_lipase"/>
    <property type="match status" value="1"/>
</dbReference>
<comment type="caution">
    <text evidence="8">The sequence shown here is derived from an EMBL/GenBank/DDBJ whole genome shotgun (WGS) entry which is preliminary data.</text>
</comment>
<dbReference type="InterPro" id="IPR019826">
    <property type="entry name" value="Carboxylesterase_B_AS"/>
</dbReference>
<keyword evidence="2" id="KW-0719">Serine esterase</keyword>
<dbReference type="GO" id="GO:0052689">
    <property type="term" value="F:carboxylic ester hydrolase activity"/>
    <property type="evidence" value="ECO:0007669"/>
    <property type="project" value="UniProtKB-KW"/>
</dbReference>
<dbReference type="InterPro" id="IPR029058">
    <property type="entry name" value="AB_hydrolase_fold"/>
</dbReference>
<dbReference type="PANTHER" id="PTHR43142:SF1">
    <property type="entry name" value="CARBOXYLIC ESTER HYDROLASE"/>
    <property type="match status" value="1"/>
</dbReference>
<dbReference type="AlphaFoldDB" id="A0ABD2AJ55"/>
<evidence type="ECO:0000259" key="7">
    <source>
        <dbReference type="Pfam" id="PF00135"/>
    </source>
</evidence>
<dbReference type="InterPro" id="IPR019819">
    <property type="entry name" value="Carboxylesterase_B_CS"/>
</dbReference>
<evidence type="ECO:0000256" key="2">
    <source>
        <dbReference type="ARBA" id="ARBA00022487"/>
    </source>
</evidence>
<dbReference type="PROSITE" id="PS00941">
    <property type="entry name" value="CARBOXYLESTERASE_B_2"/>
    <property type="match status" value="1"/>
</dbReference>
<evidence type="ECO:0000313" key="9">
    <source>
        <dbReference type="Proteomes" id="UP001607302"/>
    </source>
</evidence>